<keyword evidence="3" id="KW-1185">Reference proteome</keyword>
<organism evidence="2 3">
    <name type="scientific">Gigaspora margarita</name>
    <dbReference type="NCBI Taxonomy" id="4874"/>
    <lineage>
        <taxon>Eukaryota</taxon>
        <taxon>Fungi</taxon>
        <taxon>Fungi incertae sedis</taxon>
        <taxon>Mucoromycota</taxon>
        <taxon>Glomeromycotina</taxon>
        <taxon>Glomeromycetes</taxon>
        <taxon>Diversisporales</taxon>
        <taxon>Gigasporaceae</taxon>
        <taxon>Gigaspora</taxon>
    </lineage>
</organism>
<keyword evidence="1" id="KW-0812">Transmembrane</keyword>
<feature type="transmembrane region" description="Helical" evidence="1">
    <location>
        <begin position="32"/>
        <end position="53"/>
    </location>
</feature>
<evidence type="ECO:0000256" key="1">
    <source>
        <dbReference type="SAM" id="Phobius"/>
    </source>
</evidence>
<accession>A0A8H4A676</accession>
<sequence>MILLNYFQKRYKEYYEEHKNYYETHIFFGVRLFVNIIGLILFLAYLVYLLVVLTTDKPITKTEYIFMNEIDIPGMLSFKLEDEFNSIVIYTPSIKNILICSSFQGLNILRCDFKWNDLKVSNFDNCSNYIAPEVQNFGDRRDFCRIFRANKTVKYTDPEKELYGLRKVGFYFQITNLTDAEEASLGIASISIQLTSPDFNPLIYPGQDINNMDKAIKSHLLLQWNFIPAMAGYSTVVRFRTRSYKSIFPVNIGTFIGWESSYNHASFIESEVSQFPFNQNPFNMPNGTTGYFSVSAGSFIREQTIEQRTTTILSIISSAGGFYGAMMYIYSRLYGNSPLKPWGIFHKHFVSTGEIIRCDNICEKDQCECIEQKLSEFNSFKNFISNYWAIPSWDLGRKNPDEQNSDEQNFDK</sequence>
<keyword evidence="1" id="KW-1133">Transmembrane helix</keyword>
<reference evidence="2 3" key="1">
    <citation type="journal article" date="2019" name="Environ. Microbiol.">
        <title>At the nexus of three kingdoms: the genome of the mycorrhizal fungus Gigaspora margarita provides insights into plant, endobacterial and fungal interactions.</title>
        <authorList>
            <person name="Venice F."/>
            <person name="Ghignone S."/>
            <person name="Salvioli di Fossalunga A."/>
            <person name="Amselem J."/>
            <person name="Novero M."/>
            <person name="Xianan X."/>
            <person name="Sedzielewska Toro K."/>
            <person name="Morin E."/>
            <person name="Lipzen A."/>
            <person name="Grigoriev I.V."/>
            <person name="Henrissat B."/>
            <person name="Martin F.M."/>
            <person name="Bonfante P."/>
        </authorList>
    </citation>
    <scope>NUCLEOTIDE SEQUENCE [LARGE SCALE GENOMIC DNA]</scope>
    <source>
        <strain evidence="2 3">BEG34</strain>
    </source>
</reference>
<dbReference type="EMBL" id="WTPW01001505">
    <property type="protein sequence ID" value="KAF0431897.1"/>
    <property type="molecule type" value="Genomic_DNA"/>
</dbReference>
<dbReference type="Proteomes" id="UP000439903">
    <property type="component" value="Unassembled WGS sequence"/>
</dbReference>
<evidence type="ECO:0000313" key="3">
    <source>
        <dbReference type="Proteomes" id="UP000439903"/>
    </source>
</evidence>
<dbReference type="OrthoDB" id="2339353at2759"/>
<proteinExistence type="predicted"/>
<dbReference type="AlphaFoldDB" id="A0A8H4A676"/>
<comment type="caution">
    <text evidence="2">The sequence shown here is derived from an EMBL/GenBank/DDBJ whole genome shotgun (WGS) entry which is preliminary data.</text>
</comment>
<gene>
    <name evidence="2" type="ORF">F8M41_005364</name>
</gene>
<name>A0A8H4A676_GIGMA</name>
<protein>
    <submittedName>
        <fullName evidence="2">Uncharacterized protein</fullName>
    </submittedName>
</protein>
<evidence type="ECO:0000313" key="2">
    <source>
        <dbReference type="EMBL" id="KAF0431897.1"/>
    </source>
</evidence>
<keyword evidence="1" id="KW-0472">Membrane</keyword>